<feature type="region of interest" description="Disordered" evidence="1">
    <location>
        <begin position="237"/>
        <end position="262"/>
    </location>
</feature>
<name>A0A7Y7E6P7_STRMO</name>
<dbReference type="RefSeq" id="WP_171080110.1">
    <property type="nucleotide sequence ID" value="NZ_BNBU01000005.1"/>
</dbReference>
<accession>A0A7Y7E6P7</accession>
<keyword evidence="3" id="KW-1185">Reference proteome</keyword>
<dbReference type="Proteomes" id="UP000587462">
    <property type="component" value="Unassembled WGS sequence"/>
</dbReference>
<organism evidence="2 3">
    <name type="scientific">Streptomyces morookaense</name>
    <name type="common">Streptoverticillium morookaense</name>
    <dbReference type="NCBI Taxonomy" id="1970"/>
    <lineage>
        <taxon>Bacteria</taxon>
        <taxon>Bacillati</taxon>
        <taxon>Actinomycetota</taxon>
        <taxon>Actinomycetes</taxon>
        <taxon>Kitasatosporales</taxon>
        <taxon>Streptomycetaceae</taxon>
        <taxon>Streptomyces</taxon>
    </lineage>
</organism>
<evidence type="ECO:0000313" key="3">
    <source>
        <dbReference type="Proteomes" id="UP000587462"/>
    </source>
</evidence>
<dbReference type="EMBL" id="JABBXF010000021">
    <property type="protein sequence ID" value="NVK78183.1"/>
    <property type="molecule type" value="Genomic_DNA"/>
</dbReference>
<dbReference type="AlphaFoldDB" id="A0A7Y7E6P7"/>
<feature type="compositionally biased region" description="Low complexity" evidence="1">
    <location>
        <begin position="250"/>
        <end position="262"/>
    </location>
</feature>
<protein>
    <submittedName>
        <fullName evidence="2">Uncharacterized protein</fullName>
    </submittedName>
</protein>
<sequence>MTDPFQQLQSALDLLDEQFSSPEPFTLRGCTHCYGEKDFEVLSGPVDLVPDDLVVATLLEVPSHWSDFAGLFRRMTPRILRAAVMEELHVFPDVLATRILEAGWQQWPAPQRDAVTGLWHAWLRAILHQYPSSVPASAALEVIAAVTGTLKPWLDIWSDTLTPAADRHLADLVDRWNSEWGMEDLRLGAMDEFHATPELTAWLQGAVWNRLGRTQQDELSRMWRILAESAANGRGRQALPDHVRVAVPQRSSPPLSSSRLRS</sequence>
<proteinExistence type="predicted"/>
<evidence type="ECO:0000313" key="2">
    <source>
        <dbReference type="EMBL" id="NVK78183.1"/>
    </source>
</evidence>
<evidence type="ECO:0000256" key="1">
    <source>
        <dbReference type="SAM" id="MobiDB-lite"/>
    </source>
</evidence>
<reference evidence="2 3" key="1">
    <citation type="submission" date="2020-04" db="EMBL/GenBank/DDBJ databases">
        <title>Draft Genome Sequence of Streptomyces morookaense DSM 40503, an 8-azaguanine-producing strain.</title>
        <authorList>
            <person name="Qi J."/>
            <person name="Gao J.-M."/>
        </authorList>
    </citation>
    <scope>NUCLEOTIDE SEQUENCE [LARGE SCALE GENOMIC DNA]</scope>
    <source>
        <strain evidence="2 3">DSM 40503</strain>
    </source>
</reference>
<gene>
    <name evidence="2" type="ORF">HG542_10965</name>
</gene>
<comment type="caution">
    <text evidence="2">The sequence shown here is derived from an EMBL/GenBank/DDBJ whole genome shotgun (WGS) entry which is preliminary data.</text>
</comment>